<accession>A0A370G7Q7</accession>
<sequence length="42" mass="4709">MSMLDFFSCGGEFRLKMMDSRSGNEKNEPELISVIKMAGKHG</sequence>
<comment type="caution">
    <text evidence="1">The sequence shown here is derived from an EMBL/GenBank/DDBJ whole genome shotgun (WGS) entry which is preliminary data.</text>
</comment>
<name>A0A370G7Q7_9BACI</name>
<dbReference type="AlphaFoldDB" id="A0A370G7Q7"/>
<protein>
    <submittedName>
        <fullName evidence="1">Uncharacterized protein</fullName>
    </submittedName>
</protein>
<evidence type="ECO:0000313" key="1">
    <source>
        <dbReference type="EMBL" id="RDI39126.1"/>
    </source>
</evidence>
<gene>
    <name evidence="1" type="ORF">DFR59_11533</name>
</gene>
<keyword evidence="2" id="KW-1185">Reference proteome</keyword>
<dbReference type="EMBL" id="QQAY01000015">
    <property type="protein sequence ID" value="RDI39126.1"/>
    <property type="molecule type" value="Genomic_DNA"/>
</dbReference>
<evidence type="ECO:0000313" key="2">
    <source>
        <dbReference type="Proteomes" id="UP000255326"/>
    </source>
</evidence>
<proteinExistence type="predicted"/>
<reference evidence="1 2" key="1">
    <citation type="submission" date="2018-07" db="EMBL/GenBank/DDBJ databases">
        <title>Genomic Encyclopedia of Type Strains, Phase IV (KMG-IV): sequencing the most valuable type-strain genomes for metagenomic binning, comparative biology and taxonomic classification.</title>
        <authorList>
            <person name="Goeker M."/>
        </authorList>
    </citation>
    <scope>NUCLEOTIDE SEQUENCE [LARGE SCALE GENOMIC DNA]</scope>
    <source>
        <strain evidence="1 2">DSM 25281</strain>
    </source>
</reference>
<dbReference type="Proteomes" id="UP000255326">
    <property type="component" value="Unassembled WGS sequence"/>
</dbReference>
<organism evidence="1 2">
    <name type="scientific">Falsibacillus pallidus</name>
    <dbReference type="NCBI Taxonomy" id="493781"/>
    <lineage>
        <taxon>Bacteria</taxon>
        <taxon>Bacillati</taxon>
        <taxon>Bacillota</taxon>
        <taxon>Bacilli</taxon>
        <taxon>Bacillales</taxon>
        <taxon>Bacillaceae</taxon>
        <taxon>Falsibacillus</taxon>
    </lineage>
</organism>